<feature type="region of interest" description="Disordered" evidence="1">
    <location>
        <begin position="407"/>
        <end position="518"/>
    </location>
</feature>
<evidence type="ECO:0000256" key="1">
    <source>
        <dbReference type="SAM" id="MobiDB-lite"/>
    </source>
</evidence>
<feature type="compositionally biased region" description="Polar residues" evidence="1">
    <location>
        <begin position="61"/>
        <end position="71"/>
    </location>
</feature>
<accession>A0A9W6TSZ6</accession>
<comment type="caution">
    <text evidence="2">The sequence shown here is derived from an EMBL/GenBank/DDBJ whole genome shotgun (WGS) entry which is preliminary data.</text>
</comment>
<feature type="compositionally biased region" description="Polar residues" evidence="1">
    <location>
        <begin position="477"/>
        <end position="487"/>
    </location>
</feature>
<feature type="region of interest" description="Disordered" evidence="1">
    <location>
        <begin position="52"/>
        <end position="211"/>
    </location>
</feature>
<dbReference type="Proteomes" id="UP001165121">
    <property type="component" value="Unassembled WGS sequence"/>
</dbReference>
<protein>
    <submittedName>
        <fullName evidence="2">Unnamed protein product</fullName>
    </submittedName>
</protein>
<feature type="compositionally biased region" description="Low complexity" evidence="1">
    <location>
        <begin position="430"/>
        <end position="445"/>
    </location>
</feature>
<feature type="compositionally biased region" description="Basic and acidic residues" evidence="1">
    <location>
        <begin position="159"/>
        <end position="169"/>
    </location>
</feature>
<organism evidence="2 3">
    <name type="scientific">Phytophthora fragariaefolia</name>
    <dbReference type="NCBI Taxonomy" id="1490495"/>
    <lineage>
        <taxon>Eukaryota</taxon>
        <taxon>Sar</taxon>
        <taxon>Stramenopiles</taxon>
        <taxon>Oomycota</taxon>
        <taxon>Peronosporomycetes</taxon>
        <taxon>Peronosporales</taxon>
        <taxon>Peronosporaceae</taxon>
        <taxon>Phytophthora</taxon>
    </lineage>
</organism>
<gene>
    <name evidence="2" type="ORF">Pfra01_000169200</name>
</gene>
<feature type="compositionally biased region" description="Low complexity" evidence="1">
    <location>
        <begin position="488"/>
        <end position="514"/>
    </location>
</feature>
<dbReference type="AlphaFoldDB" id="A0A9W6TSZ6"/>
<dbReference type="OrthoDB" id="111185at2759"/>
<evidence type="ECO:0000313" key="3">
    <source>
        <dbReference type="Proteomes" id="UP001165121"/>
    </source>
</evidence>
<proteinExistence type="predicted"/>
<reference evidence="2" key="1">
    <citation type="submission" date="2023-04" db="EMBL/GenBank/DDBJ databases">
        <title>Phytophthora fragariaefolia NBRC 109709.</title>
        <authorList>
            <person name="Ichikawa N."/>
            <person name="Sato H."/>
            <person name="Tonouchi N."/>
        </authorList>
    </citation>
    <scope>NUCLEOTIDE SEQUENCE</scope>
    <source>
        <strain evidence="2">NBRC 109709</strain>
    </source>
</reference>
<feature type="compositionally biased region" description="Polar residues" evidence="1">
    <location>
        <begin position="182"/>
        <end position="211"/>
    </location>
</feature>
<feature type="compositionally biased region" description="Polar residues" evidence="1">
    <location>
        <begin position="109"/>
        <end position="125"/>
    </location>
</feature>
<evidence type="ECO:0000313" key="2">
    <source>
        <dbReference type="EMBL" id="GMF18633.1"/>
    </source>
</evidence>
<name>A0A9W6TSZ6_9STRA</name>
<keyword evidence="3" id="KW-1185">Reference proteome</keyword>
<dbReference type="EMBL" id="BSXT01000136">
    <property type="protein sequence ID" value="GMF18633.1"/>
    <property type="molecule type" value="Genomic_DNA"/>
</dbReference>
<feature type="region of interest" description="Disordered" evidence="1">
    <location>
        <begin position="1"/>
        <end position="28"/>
    </location>
</feature>
<sequence length="561" mass="60077">MMKDNPNDQDTTPDECHPGWQVYPSMDRPINDDLEACQIRYPCEPEAKVQTVSRLSHRSSRQANQAATVRQCTKCDRPRPPPILDASPDTGAQEGVNEAPPEDSERVPNSESHGASTPDAPTQASVGDGVKIEPPAAYEISQSSSPVQDVVTLEDADDESTRLTCKEEGPLPVGQEEPATYVPTSTEQPSLDVSTSSPVTQRNVQTVSPESMAGQVSQMIIDFTGETLPTTPARSDGPTVAQVKTYVADQVRRWERVTTEFVASPTIEYSWPSPPPDFQTWWAAAMSTSEYIASRTAMTSSDEAWISEWNLVSQLGPRVVPSACFPSGSESGAYGRRRSTAAASGGIPRVARCHFGCCHPNCAGPSLQTLNDEVMSEEGDVTMLEYEAGLLGREWLLRMRVAGVRKVRSPASSAVDKPESKRSQFGPARPSSIPSLSSHLSYPSSVQTVQNVDNRSGPMSVAQSVSSRRTPDRESSLFGTTVAGSDESNFSSVSGSRSSGRLSSSSSSMWSFGGAEASSHMPHDGLTGVVMMAQGGLARGGCRCPNFGHYAFGPTGSGRSR</sequence>